<comment type="caution">
    <text evidence="1">The sequence shown here is derived from an EMBL/GenBank/DDBJ whole genome shotgun (WGS) entry which is preliminary data.</text>
</comment>
<proteinExistence type="predicted"/>
<evidence type="ECO:0000313" key="1">
    <source>
        <dbReference type="EMBL" id="MBB5430773.1"/>
    </source>
</evidence>
<dbReference type="EMBL" id="JACHDB010000001">
    <property type="protein sequence ID" value="MBB5430773.1"/>
    <property type="molecule type" value="Genomic_DNA"/>
</dbReference>
<dbReference type="Proteomes" id="UP000572635">
    <property type="component" value="Unassembled WGS sequence"/>
</dbReference>
<name>A0A7W8QJ81_9ACTN</name>
<dbReference type="AlphaFoldDB" id="A0A7W8QJ81"/>
<protein>
    <submittedName>
        <fullName evidence="1">Uncharacterized protein</fullName>
    </submittedName>
</protein>
<dbReference type="RefSeq" id="WP_184388889.1">
    <property type="nucleotide sequence ID" value="NZ_BAAAJD010000018.1"/>
</dbReference>
<sequence>MHGVEPAGPGTVEVIVRCGRRTVLGARLTGIRGREADVDLRVERILMYQREVPFLDPVCSGKVLLYGTGGAALAEGDVLIGSNRPDGHGSIGDREAG</sequence>
<reference evidence="1 2" key="1">
    <citation type="submission" date="2020-08" db="EMBL/GenBank/DDBJ databases">
        <title>Sequencing the genomes of 1000 actinobacteria strains.</title>
        <authorList>
            <person name="Klenk H.-P."/>
        </authorList>
    </citation>
    <scope>NUCLEOTIDE SEQUENCE [LARGE SCALE GENOMIC DNA]</scope>
    <source>
        <strain evidence="1 2">DSM 44551</strain>
    </source>
</reference>
<organism evidence="1 2">
    <name type="scientific">Nocardiopsis composta</name>
    <dbReference type="NCBI Taxonomy" id="157465"/>
    <lineage>
        <taxon>Bacteria</taxon>
        <taxon>Bacillati</taxon>
        <taxon>Actinomycetota</taxon>
        <taxon>Actinomycetes</taxon>
        <taxon>Streptosporangiales</taxon>
        <taxon>Nocardiopsidaceae</taxon>
        <taxon>Nocardiopsis</taxon>
    </lineage>
</organism>
<accession>A0A7W8QJ81</accession>
<evidence type="ECO:0000313" key="2">
    <source>
        <dbReference type="Proteomes" id="UP000572635"/>
    </source>
</evidence>
<gene>
    <name evidence="1" type="ORF">HDA36_000857</name>
</gene>
<keyword evidence="2" id="KW-1185">Reference proteome</keyword>